<dbReference type="RefSeq" id="WP_238896749.1">
    <property type="nucleotide sequence ID" value="NZ_JAKOGG010000008.1"/>
</dbReference>
<evidence type="ECO:0000313" key="3">
    <source>
        <dbReference type="Proteomes" id="UP001201549"/>
    </source>
</evidence>
<name>A0ABT2FMR5_9GAMM</name>
<dbReference type="EMBL" id="JAKOGG010000008">
    <property type="protein sequence ID" value="MCS4557267.1"/>
    <property type="molecule type" value="Genomic_DNA"/>
</dbReference>
<comment type="caution">
    <text evidence="2">The sequence shown here is derived from an EMBL/GenBank/DDBJ whole genome shotgun (WGS) entry which is preliminary data.</text>
</comment>
<keyword evidence="1" id="KW-0472">Membrane</keyword>
<keyword evidence="3" id="KW-1185">Reference proteome</keyword>
<sequence>MNTYQLNKQHLASYIMAPLLLWLCSSVAWIQLALVSVPDSLRGKALCLVALALASLGWLFVRFFRFAGTPKAITFNMDEQRLYIDSSGYALADMKYVIVTQKNRSFAVEIEWLTKPRFAANTRLKTPLLLALDTDAVAFREAIAAVSNVEWYQVGAPRQPVTTK</sequence>
<keyword evidence="1" id="KW-0812">Transmembrane</keyword>
<reference evidence="3" key="1">
    <citation type="submission" date="2023-07" db="EMBL/GenBank/DDBJ databases">
        <title>Shewanella mangrovi sp. nov., an acetaldehyde- degrading bacterium isolated from mangrove sediment.</title>
        <authorList>
            <person name="Liu Y."/>
        </authorList>
    </citation>
    <scope>NUCLEOTIDE SEQUENCE [LARGE SCALE GENOMIC DNA]</scope>
    <source>
        <strain evidence="3">C32</strain>
    </source>
</reference>
<dbReference type="Proteomes" id="UP001201549">
    <property type="component" value="Unassembled WGS sequence"/>
</dbReference>
<gene>
    <name evidence="2" type="ORF">L9G74_12505</name>
</gene>
<proteinExistence type="predicted"/>
<protein>
    <submittedName>
        <fullName evidence="2">Uncharacterized protein</fullName>
    </submittedName>
</protein>
<keyword evidence="1" id="KW-1133">Transmembrane helix</keyword>
<evidence type="ECO:0000256" key="1">
    <source>
        <dbReference type="SAM" id="Phobius"/>
    </source>
</evidence>
<organism evidence="2 3">
    <name type="scientific">Shewanella electrica</name>
    <dbReference type="NCBI Taxonomy" id="515560"/>
    <lineage>
        <taxon>Bacteria</taxon>
        <taxon>Pseudomonadati</taxon>
        <taxon>Pseudomonadota</taxon>
        <taxon>Gammaproteobacteria</taxon>
        <taxon>Alteromonadales</taxon>
        <taxon>Shewanellaceae</taxon>
        <taxon>Shewanella</taxon>
    </lineage>
</organism>
<feature type="transmembrane region" description="Helical" evidence="1">
    <location>
        <begin position="41"/>
        <end position="61"/>
    </location>
</feature>
<evidence type="ECO:0000313" key="2">
    <source>
        <dbReference type="EMBL" id="MCS4557267.1"/>
    </source>
</evidence>
<accession>A0ABT2FMR5</accession>
<feature type="transmembrane region" description="Helical" evidence="1">
    <location>
        <begin position="12"/>
        <end position="35"/>
    </location>
</feature>